<evidence type="ECO:0000313" key="2">
    <source>
        <dbReference type="Proteomes" id="UP000191249"/>
    </source>
</evidence>
<proteinExistence type="predicted"/>
<protein>
    <submittedName>
        <fullName evidence="1">Phenylacetic acid degradation protein PaaD</fullName>
    </submittedName>
</protein>
<dbReference type="EMBL" id="CP019894">
    <property type="protein sequence ID" value="ARB03594.1"/>
    <property type="molecule type" value="Genomic_DNA"/>
</dbReference>
<gene>
    <name evidence="1" type="ORF">B2G52_00510</name>
</gene>
<organism evidence="1 2">
    <name type="scientific">Neisseria lactamica</name>
    <dbReference type="NCBI Taxonomy" id="486"/>
    <lineage>
        <taxon>Bacteria</taxon>
        <taxon>Pseudomonadati</taxon>
        <taxon>Pseudomonadota</taxon>
        <taxon>Betaproteobacteria</taxon>
        <taxon>Neisseriales</taxon>
        <taxon>Neisseriaceae</taxon>
        <taxon>Neisseria</taxon>
    </lineage>
</organism>
<sequence>MIAWHFCIGAGSLSLHILALPACPCQRLPYPEASKSFKLAQSGCLTVWVCRPSVLPAERI</sequence>
<accession>A0AAU8VQU3</accession>
<reference evidence="1 2" key="1">
    <citation type="submission" date="2017-03" db="EMBL/GenBank/DDBJ databases">
        <title>N. lactamica Y92-1009 whole genome sequence.</title>
        <authorList>
            <person name="Pandey A.K."/>
            <person name="Read R.C."/>
        </authorList>
    </citation>
    <scope>NUCLEOTIDE SEQUENCE [LARGE SCALE GENOMIC DNA]</scope>
    <source>
        <strain evidence="1 2">Y92-1009</strain>
    </source>
</reference>
<name>A0AAU8VQU3_NEILA</name>
<dbReference type="AlphaFoldDB" id="A0AAU8VQU3"/>
<dbReference type="Proteomes" id="UP000191249">
    <property type="component" value="Chromosome"/>
</dbReference>
<evidence type="ECO:0000313" key="1">
    <source>
        <dbReference type="EMBL" id="ARB03594.1"/>
    </source>
</evidence>